<keyword evidence="3" id="KW-0238">DNA-binding</keyword>
<name>A0A1M7NTU9_9HYPH</name>
<dbReference type="PANTHER" id="PTHR30293:SF0">
    <property type="entry name" value="NITROGEN ASSIMILATION REGULATORY PROTEIN NAC"/>
    <property type="match status" value="1"/>
</dbReference>
<proteinExistence type="inferred from homology"/>
<dbReference type="PANTHER" id="PTHR30293">
    <property type="entry name" value="TRANSCRIPTIONAL REGULATORY PROTEIN NAC-RELATED"/>
    <property type="match status" value="1"/>
</dbReference>
<dbReference type="SUPFAM" id="SSF46785">
    <property type="entry name" value="Winged helix' DNA-binding domain"/>
    <property type="match status" value="1"/>
</dbReference>
<protein>
    <submittedName>
        <fullName evidence="7">LysR family transcriptional regulator, nitrogen assimilation regulatory protein</fullName>
    </submittedName>
</protein>
<dbReference type="InterPro" id="IPR036388">
    <property type="entry name" value="WH-like_DNA-bd_sf"/>
</dbReference>
<dbReference type="GO" id="GO:2000142">
    <property type="term" value="P:regulation of DNA-templated transcription initiation"/>
    <property type="evidence" value="ECO:0007669"/>
    <property type="project" value="TreeGrafter"/>
</dbReference>
<keyword evidence="2" id="KW-0805">Transcription regulation</keyword>
<accession>A0A1M7NTU9</accession>
<gene>
    <name evidence="7" type="ORF">SAMN05444272_3949</name>
</gene>
<dbReference type="InterPro" id="IPR005119">
    <property type="entry name" value="LysR_subst-bd"/>
</dbReference>
<comment type="similarity">
    <text evidence="1">Belongs to the LysR transcriptional regulatory family.</text>
</comment>
<dbReference type="NCBIfam" id="NF008410">
    <property type="entry name" value="PRK11233.1"/>
    <property type="match status" value="1"/>
</dbReference>
<dbReference type="Gene3D" id="1.10.10.10">
    <property type="entry name" value="Winged helix-like DNA-binding domain superfamily/Winged helix DNA-binding domain"/>
    <property type="match status" value="1"/>
</dbReference>
<dbReference type="Gene3D" id="3.40.190.290">
    <property type="match status" value="1"/>
</dbReference>
<dbReference type="RefSeq" id="WP_073015067.1">
    <property type="nucleotide sequence ID" value="NZ_FRBW01000005.1"/>
</dbReference>
<evidence type="ECO:0000313" key="8">
    <source>
        <dbReference type="Proteomes" id="UP000186002"/>
    </source>
</evidence>
<evidence type="ECO:0000256" key="4">
    <source>
        <dbReference type="ARBA" id="ARBA00023159"/>
    </source>
</evidence>
<sequence>MDTRRLRFFITIVDTGSITRAADLLHIAQPALSQQLATLEDHFRKKLLIRGHQGVTMTEAGKILYRHAQVVLRQLEQAQAEVLTDGEFLSGRVVVGLVPFSSAGTLSVDLIREARARFPGILLEVTESVSQPYSQMIMNGRLDMALIHGAGPIKGVHFEQVLHEEFFLVARRDMLAELPEDGPLAVSNLADLPFILPPAYNFVRRAIDIAFMRSKTDLKVIAEIDAVRTLTSAVQSGLGVTIVPYAVAQRIMGENSPVAVRKITNPAIGEALSLCTAEHSPLSEPAVAIKELLLELTGTLLKEKAQLPG</sequence>
<dbReference type="AlphaFoldDB" id="A0A1M7NTU9"/>
<evidence type="ECO:0000256" key="5">
    <source>
        <dbReference type="ARBA" id="ARBA00023163"/>
    </source>
</evidence>
<dbReference type="STRING" id="735517.SAMN05444272_3949"/>
<dbReference type="PRINTS" id="PR00039">
    <property type="entry name" value="HTHLYSR"/>
</dbReference>
<feature type="domain" description="HTH lysR-type" evidence="6">
    <location>
        <begin position="1"/>
        <end position="58"/>
    </location>
</feature>
<dbReference type="InterPro" id="IPR000847">
    <property type="entry name" value="LysR_HTH_N"/>
</dbReference>
<evidence type="ECO:0000313" key="7">
    <source>
        <dbReference type="EMBL" id="SHN06986.1"/>
    </source>
</evidence>
<dbReference type="GO" id="GO:0003677">
    <property type="term" value="F:DNA binding"/>
    <property type="evidence" value="ECO:0007669"/>
    <property type="project" value="UniProtKB-KW"/>
</dbReference>
<evidence type="ECO:0000256" key="3">
    <source>
        <dbReference type="ARBA" id="ARBA00023125"/>
    </source>
</evidence>
<dbReference type="Pfam" id="PF00126">
    <property type="entry name" value="HTH_1"/>
    <property type="match status" value="1"/>
</dbReference>
<dbReference type="EMBL" id="FRBW01000005">
    <property type="protein sequence ID" value="SHN06986.1"/>
    <property type="molecule type" value="Genomic_DNA"/>
</dbReference>
<dbReference type="FunFam" id="1.10.10.10:FF:000001">
    <property type="entry name" value="LysR family transcriptional regulator"/>
    <property type="match status" value="1"/>
</dbReference>
<keyword evidence="5" id="KW-0804">Transcription</keyword>
<dbReference type="OrthoDB" id="8479357at2"/>
<dbReference type="InterPro" id="IPR036390">
    <property type="entry name" value="WH_DNA-bd_sf"/>
</dbReference>
<reference evidence="7 8" key="1">
    <citation type="submission" date="2016-11" db="EMBL/GenBank/DDBJ databases">
        <authorList>
            <person name="Jaros S."/>
            <person name="Januszkiewicz K."/>
            <person name="Wedrychowicz H."/>
        </authorList>
    </citation>
    <scope>NUCLEOTIDE SEQUENCE [LARGE SCALE GENOMIC DNA]</scope>
    <source>
        <strain evidence="7 8">DSM 22153</strain>
    </source>
</reference>
<evidence type="ECO:0000256" key="2">
    <source>
        <dbReference type="ARBA" id="ARBA00023015"/>
    </source>
</evidence>
<evidence type="ECO:0000256" key="1">
    <source>
        <dbReference type="ARBA" id="ARBA00009437"/>
    </source>
</evidence>
<dbReference type="Proteomes" id="UP000186002">
    <property type="component" value="Unassembled WGS sequence"/>
</dbReference>
<evidence type="ECO:0000259" key="6">
    <source>
        <dbReference type="PROSITE" id="PS50931"/>
    </source>
</evidence>
<dbReference type="PROSITE" id="PS50931">
    <property type="entry name" value="HTH_LYSR"/>
    <property type="match status" value="1"/>
</dbReference>
<dbReference type="SUPFAM" id="SSF53850">
    <property type="entry name" value="Periplasmic binding protein-like II"/>
    <property type="match status" value="1"/>
</dbReference>
<keyword evidence="8" id="KW-1185">Reference proteome</keyword>
<dbReference type="Pfam" id="PF03466">
    <property type="entry name" value="LysR_substrate"/>
    <property type="match status" value="1"/>
</dbReference>
<keyword evidence="4" id="KW-0010">Activator</keyword>
<organism evidence="7 8">
    <name type="scientific">Roseibium suaedae</name>
    <dbReference type="NCBI Taxonomy" id="735517"/>
    <lineage>
        <taxon>Bacteria</taxon>
        <taxon>Pseudomonadati</taxon>
        <taxon>Pseudomonadota</taxon>
        <taxon>Alphaproteobacteria</taxon>
        <taxon>Hyphomicrobiales</taxon>
        <taxon>Stappiaceae</taxon>
        <taxon>Roseibium</taxon>
    </lineage>
</organism>
<dbReference type="GO" id="GO:0003700">
    <property type="term" value="F:DNA-binding transcription factor activity"/>
    <property type="evidence" value="ECO:0007669"/>
    <property type="project" value="InterPro"/>
</dbReference>